<dbReference type="InterPro" id="IPR004839">
    <property type="entry name" value="Aminotransferase_I/II_large"/>
</dbReference>
<name>A0ABT5KXB5_9BURK</name>
<feature type="region of interest" description="Disordered" evidence="6">
    <location>
        <begin position="1"/>
        <end position="22"/>
    </location>
</feature>
<dbReference type="InterPro" id="IPR051446">
    <property type="entry name" value="HTH_trans_reg/aminotransferase"/>
</dbReference>
<keyword evidence="5" id="KW-0804">Transcription</keyword>
<evidence type="ECO:0000256" key="1">
    <source>
        <dbReference type="ARBA" id="ARBA00005384"/>
    </source>
</evidence>
<dbReference type="Gene3D" id="1.10.10.10">
    <property type="entry name" value="Winged helix-like DNA-binding domain superfamily/Winged helix DNA-binding domain"/>
    <property type="match status" value="1"/>
</dbReference>
<dbReference type="Proteomes" id="UP001219862">
    <property type="component" value="Unassembled WGS sequence"/>
</dbReference>
<keyword evidence="8" id="KW-0032">Aminotransferase</keyword>
<accession>A0ABT5KXB5</accession>
<dbReference type="InterPro" id="IPR000524">
    <property type="entry name" value="Tscrpt_reg_HTH_GntR"/>
</dbReference>
<dbReference type="SUPFAM" id="SSF53383">
    <property type="entry name" value="PLP-dependent transferases"/>
    <property type="match status" value="1"/>
</dbReference>
<dbReference type="Gene3D" id="3.40.640.10">
    <property type="entry name" value="Type I PLP-dependent aspartate aminotransferase-like (Major domain)"/>
    <property type="match status" value="1"/>
</dbReference>
<dbReference type="EMBL" id="JAQQXS010000013">
    <property type="protein sequence ID" value="MDC8786412.1"/>
    <property type="molecule type" value="Genomic_DNA"/>
</dbReference>
<dbReference type="Pfam" id="PF00392">
    <property type="entry name" value="GntR"/>
    <property type="match status" value="1"/>
</dbReference>
<gene>
    <name evidence="8" type="ORF">PRZ01_14575</name>
</gene>
<evidence type="ECO:0000256" key="3">
    <source>
        <dbReference type="ARBA" id="ARBA00023015"/>
    </source>
</evidence>
<keyword evidence="4" id="KW-0238">DNA-binding</keyword>
<dbReference type="InterPro" id="IPR015424">
    <property type="entry name" value="PyrdxlP-dep_Trfase"/>
</dbReference>
<dbReference type="InterPro" id="IPR036388">
    <property type="entry name" value="WH-like_DNA-bd_sf"/>
</dbReference>
<dbReference type="InterPro" id="IPR036390">
    <property type="entry name" value="WH_DNA-bd_sf"/>
</dbReference>
<organism evidence="8 9">
    <name type="scientific">Roseateles koreensis</name>
    <dbReference type="NCBI Taxonomy" id="2987526"/>
    <lineage>
        <taxon>Bacteria</taxon>
        <taxon>Pseudomonadati</taxon>
        <taxon>Pseudomonadota</taxon>
        <taxon>Betaproteobacteria</taxon>
        <taxon>Burkholderiales</taxon>
        <taxon>Sphaerotilaceae</taxon>
        <taxon>Roseateles</taxon>
    </lineage>
</organism>
<evidence type="ECO:0000256" key="6">
    <source>
        <dbReference type="SAM" id="MobiDB-lite"/>
    </source>
</evidence>
<evidence type="ECO:0000256" key="5">
    <source>
        <dbReference type="ARBA" id="ARBA00023163"/>
    </source>
</evidence>
<dbReference type="InterPro" id="IPR015422">
    <property type="entry name" value="PyrdxlP-dep_Trfase_small"/>
</dbReference>
<dbReference type="PANTHER" id="PTHR46577:SF2">
    <property type="entry name" value="TRANSCRIPTIONAL REGULATORY PROTEIN"/>
    <property type="match status" value="1"/>
</dbReference>
<dbReference type="CDD" id="cd07377">
    <property type="entry name" value="WHTH_GntR"/>
    <property type="match status" value="1"/>
</dbReference>
<dbReference type="SUPFAM" id="SSF46785">
    <property type="entry name" value="Winged helix' DNA-binding domain"/>
    <property type="match status" value="1"/>
</dbReference>
<dbReference type="GO" id="GO:0008483">
    <property type="term" value="F:transaminase activity"/>
    <property type="evidence" value="ECO:0007669"/>
    <property type="project" value="UniProtKB-KW"/>
</dbReference>
<dbReference type="PROSITE" id="PS50949">
    <property type="entry name" value="HTH_GNTR"/>
    <property type="match status" value="1"/>
</dbReference>
<evidence type="ECO:0000259" key="7">
    <source>
        <dbReference type="PROSITE" id="PS50949"/>
    </source>
</evidence>
<comment type="similarity">
    <text evidence="1">In the C-terminal section; belongs to the class-I pyridoxal-phosphate-dependent aminotransferase family.</text>
</comment>
<dbReference type="InterPro" id="IPR015421">
    <property type="entry name" value="PyrdxlP-dep_Trfase_major"/>
</dbReference>
<protein>
    <submittedName>
        <fullName evidence="8">PLP-dependent aminotransferase family protein</fullName>
    </submittedName>
</protein>
<keyword evidence="8" id="KW-0808">Transferase</keyword>
<dbReference type="Gene3D" id="3.90.1150.10">
    <property type="entry name" value="Aspartate Aminotransferase, domain 1"/>
    <property type="match status" value="1"/>
</dbReference>
<dbReference type="PANTHER" id="PTHR46577">
    <property type="entry name" value="HTH-TYPE TRANSCRIPTIONAL REGULATORY PROTEIN GABR"/>
    <property type="match status" value="1"/>
</dbReference>
<dbReference type="SMART" id="SM00345">
    <property type="entry name" value="HTH_GNTR"/>
    <property type="match status" value="1"/>
</dbReference>
<sequence length="493" mass="53517">MGPIHLKNSTQPAPVSASVSGGTQSPLLPGRISLVDQVAQWAEQRIAERVFQPGMRMPSVRELSLQRGVSRFTVVEAYERLVARGLLLARPGSGFYVREQAPRRERRAAAPVRSKVIDVGWLARNMLSGIAPERSPGFGSLPASMCGGEMIRLGLRATSAFPLAQLSRGAQAQGYLPLREQLVRKLAEIEVAATPAHVLTTTGCTQSFSLIAEHFLKPGDVVLTGDPAWSAQLGALAMGGVRVVGVPYDAHGPDLKAMAALAAQHKPRMLVINSVLHNPTGTVLSLASAYQILRIAEQHDMLIVEDDVYADFVPDNQAAPRLASLDQLQRVIYLSSFSKMLAPSMRVGYIAANPQFIEDLMLHKLLGSWATPELVERVVLHALTEGSYRRHCQRVRARLDALREPAYQRFEALGFQLLGRPSAGFLGWFDAGVDTNQLAAAGLEAGYLFAPGALFSPTQAPGTLLRINITTSDDASMLKWLMKTLEQLRAPAQ</sequence>
<dbReference type="CDD" id="cd00609">
    <property type="entry name" value="AAT_like"/>
    <property type="match status" value="1"/>
</dbReference>
<keyword evidence="3" id="KW-0805">Transcription regulation</keyword>
<dbReference type="PRINTS" id="PR00035">
    <property type="entry name" value="HTHGNTR"/>
</dbReference>
<keyword evidence="2" id="KW-0663">Pyridoxal phosphate</keyword>
<evidence type="ECO:0000313" key="9">
    <source>
        <dbReference type="Proteomes" id="UP001219862"/>
    </source>
</evidence>
<comment type="caution">
    <text evidence="8">The sequence shown here is derived from an EMBL/GenBank/DDBJ whole genome shotgun (WGS) entry which is preliminary data.</text>
</comment>
<proteinExistence type="inferred from homology"/>
<evidence type="ECO:0000256" key="4">
    <source>
        <dbReference type="ARBA" id="ARBA00023125"/>
    </source>
</evidence>
<dbReference type="Pfam" id="PF00155">
    <property type="entry name" value="Aminotran_1_2"/>
    <property type="match status" value="1"/>
</dbReference>
<evidence type="ECO:0000256" key="2">
    <source>
        <dbReference type="ARBA" id="ARBA00022898"/>
    </source>
</evidence>
<evidence type="ECO:0000313" key="8">
    <source>
        <dbReference type="EMBL" id="MDC8786412.1"/>
    </source>
</evidence>
<reference evidence="8 9" key="1">
    <citation type="submission" date="2022-10" db="EMBL/GenBank/DDBJ databases">
        <title>paucibacter sp. hw8 Genome sequencing.</title>
        <authorList>
            <person name="Park S."/>
        </authorList>
    </citation>
    <scope>NUCLEOTIDE SEQUENCE [LARGE SCALE GENOMIC DNA]</scope>
    <source>
        <strain evidence="9">hw8</strain>
    </source>
</reference>
<feature type="compositionally biased region" description="Polar residues" evidence="6">
    <location>
        <begin position="7"/>
        <end position="22"/>
    </location>
</feature>
<keyword evidence="9" id="KW-1185">Reference proteome</keyword>
<feature type="domain" description="HTH gntR-type" evidence="7">
    <location>
        <begin position="32"/>
        <end position="100"/>
    </location>
</feature>